<keyword evidence="1" id="KW-0472">Membrane</keyword>
<dbReference type="EMBL" id="JACHTF010000012">
    <property type="protein sequence ID" value="MBB1061284.1"/>
    <property type="molecule type" value="Genomic_DNA"/>
</dbReference>
<comment type="caution">
    <text evidence="2">The sequence shown here is derived from an EMBL/GenBank/DDBJ whole genome shotgun (WGS) entry which is preliminary data.</text>
</comment>
<accession>A0A7W3TNF4</accession>
<evidence type="ECO:0000313" key="3">
    <source>
        <dbReference type="Proteomes" id="UP000523196"/>
    </source>
</evidence>
<evidence type="ECO:0000313" key="2">
    <source>
        <dbReference type="EMBL" id="MBB1061284.1"/>
    </source>
</evidence>
<evidence type="ECO:0000256" key="1">
    <source>
        <dbReference type="SAM" id="Phobius"/>
    </source>
</evidence>
<keyword evidence="1" id="KW-0812">Transmembrane</keyword>
<dbReference type="AlphaFoldDB" id="A0A7W3TNF4"/>
<sequence length="105" mass="11054">MISATRKSGLRAFAVGAIVSVIGGWLGVTYDLWRFKPFGWLYALPIALAMIGLGQAGTGVPFRDLAAQWDSLKGWQRGVLGVTILAVFSALLFGVLAAAIMSGVV</sequence>
<name>A0A7W3TNF4_9GAMM</name>
<keyword evidence="3" id="KW-1185">Reference proteome</keyword>
<reference evidence="2 3" key="1">
    <citation type="submission" date="2020-08" db="EMBL/GenBank/DDBJ databases">
        <authorList>
            <person name="Xu S."/>
            <person name="Li A."/>
        </authorList>
    </citation>
    <scope>NUCLEOTIDE SEQUENCE [LARGE SCALE GENOMIC DNA]</scope>
    <source>
        <strain evidence="2 3">119BY6-57</strain>
    </source>
</reference>
<keyword evidence="1" id="KW-1133">Transmembrane helix</keyword>
<feature type="transmembrane region" description="Helical" evidence="1">
    <location>
        <begin position="39"/>
        <end position="58"/>
    </location>
</feature>
<organism evidence="2 3">
    <name type="scientific">Marilutibacter spongiae</name>
    <dbReference type="NCBI Taxonomy" id="2025720"/>
    <lineage>
        <taxon>Bacteria</taxon>
        <taxon>Pseudomonadati</taxon>
        <taxon>Pseudomonadota</taxon>
        <taxon>Gammaproteobacteria</taxon>
        <taxon>Lysobacterales</taxon>
        <taxon>Lysobacteraceae</taxon>
        <taxon>Marilutibacter</taxon>
    </lineage>
</organism>
<proteinExistence type="predicted"/>
<feature type="transmembrane region" description="Helical" evidence="1">
    <location>
        <begin position="12"/>
        <end position="33"/>
    </location>
</feature>
<dbReference type="Proteomes" id="UP000523196">
    <property type="component" value="Unassembled WGS sequence"/>
</dbReference>
<dbReference type="RefSeq" id="WP_182687968.1">
    <property type="nucleotide sequence ID" value="NZ_JACHTF010000012.1"/>
</dbReference>
<protein>
    <submittedName>
        <fullName evidence="2">Uncharacterized protein</fullName>
    </submittedName>
</protein>
<feature type="transmembrane region" description="Helical" evidence="1">
    <location>
        <begin position="79"/>
        <end position="101"/>
    </location>
</feature>
<gene>
    <name evidence="2" type="ORF">H4F98_11960</name>
</gene>